<evidence type="ECO:0000313" key="1">
    <source>
        <dbReference type="EnsemblPlants" id="AVESA.00010b.r2.7AG1244660.1.CDS"/>
    </source>
</evidence>
<name>A0ACD6A0C6_AVESA</name>
<sequence length="348" mass="39255">MASLPPPETALSSAADGSDDEDGDQCRICRFPAEADRPLRRPCACSGSIRFVHDDCLLRWLATSRQSRCEVCSREITISPLYAPNAPARLPVSEFMLGLANKVMGWTVLLLSLVFAMFVWEFVMPITTLWTWRLALSRSFAQVRNLLSIRLSASSIFADGIYRFRFMPSVDTIVACVSVRRAFVRELGNFRQRNGIVRIAAEAFLLDFLVISPFVVPADDIPVLDFFSIWFLGLLLLKIWTMLAHGTWDAPFLRAMWVSQTVLVPVTMKLVTALGVPYVLVKGLFPRFGYSDAVNSAVYHFAWLGSLAMCVLCYLAKAFCRVLVKLHDSIRDERYIIGQRLQDYTENS</sequence>
<evidence type="ECO:0000313" key="2">
    <source>
        <dbReference type="Proteomes" id="UP001732700"/>
    </source>
</evidence>
<dbReference type="EnsemblPlants" id="AVESA.00010b.r2.7AG1244660.1">
    <property type="protein sequence ID" value="AVESA.00010b.r2.7AG1244660.1.CDS"/>
    <property type="gene ID" value="AVESA.00010b.r2.7AG1244660"/>
</dbReference>
<keyword evidence="2" id="KW-1185">Reference proteome</keyword>
<reference evidence="1" key="1">
    <citation type="submission" date="2021-05" db="EMBL/GenBank/DDBJ databases">
        <authorList>
            <person name="Scholz U."/>
            <person name="Mascher M."/>
            <person name="Fiebig A."/>
        </authorList>
    </citation>
    <scope>NUCLEOTIDE SEQUENCE [LARGE SCALE GENOMIC DNA]</scope>
</reference>
<accession>A0ACD6A0C6</accession>
<dbReference type="Proteomes" id="UP001732700">
    <property type="component" value="Chromosome 7A"/>
</dbReference>
<organism evidence="1 2">
    <name type="scientific">Avena sativa</name>
    <name type="common">Oat</name>
    <dbReference type="NCBI Taxonomy" id="4498"/>
    <lineage>
        <taxon>Eukaryota</taxon>
        <taxon>Viridiplantae</taxon>
        <taxon>Streptophyta</taxon>
        <taxon>Embryophyta</taxon>
        <taxon>Tracheophyta</taxon>
        <taxon>Spermatophyta</taxon>
        <taxon>Magnoliopsida</taxon>
        <taxon>Liliopsida</taxon>
        <taxon>Poales</taxon>
        <taxon>Poaceae</taxon>
        <taxon>BOP clade</taxon>
        <taxon>Pooideae</taxon>
        <taxon>Poodae</taxon>
        <taxon>Poeae</taxon>
        <taxon>Poeae Chloroplast Group 1 (Aveneae type)</taxon>
        <taxon>Aveninae</taxon>
        <taxon>Avena</taxon>
    </lineage>
</organism>
<protein>
    <submittedName>
        <fullName evidence="1">Uncharacterized protein</fullName>
    </submittedName>
</protein>
<proteinExistence type="predicted"/>
<reference evidence="1" key="2">
    <citation type="submission" date="2025-09" db="UniProtKB">
        <authorList>
            <consortium name="EnsemblPlants"/>
        </authorList>
    </citation>
    <scope>IDENTIFICATION</scope>
</reference>